<feature type="chain" id="PRO_5032850804" evidence="1">
    <location>
        <begin position="22"/>
        <end position="103"/>
    </location>
</feature>
<accession>A0A843XJM2</accession>
<evidence type="ECO:0000313" key="3">
    <source>
        <dbReference type="Proteomes" id="UP000652761"/>
    </source>
</evidence>
<name>A0A843XJM2_COLES</name>
<dbReference type="Proteomes" id="UP000652761">
    <property type="component" value="Unassembled WGS sequence"/>
</dbReference>
<protein>
    <submittedName>
        <fullName evidence="2">Uncharacterized protein</fullName>
    </submittedName>
</protein>
<organism evidence="2 3">
    <name type="scientific">Colocasia esculenta</name>
    <name type="common">Wild taro</name>
    <name type="synonym">Arum esculentum</name>
    <dbReference type="NCBI Taxonomy" id="4460"/>
    <lineage>
        <taxon>Eukaryota</taxon>
        <taxon>Viridiplantae</taxon>
        <taxon>Streptophyta</taxon>
        <taxon>Embryophyta</taxon>
        <taxon>Tracheophyta</taxon>
        <taxon>Spermatophyta</taxon>
        <taxon>Magnoliopsida</taxon>
        <taxon>Liliopsida</taxon>
        <taxon>Araceae</taxon>
        <taxon>Aroideae</taxon>
        <taxon>Colocasieae</taxon>
        <taxon>Colocasia</taxon>
    </lineage>
</organism>
<evidence type="ECO:0000313" key="2">
    <source>
        <dbReference type="EMBL" id="MQM19799.1"/>
    </source>
</evidence>
<feature type="signal peptide" evidence="1">
    <location>
        <begin position="1"/>
        <end position="21"/>
    </location>
</feature>
<gene>
    <name evidence="2" type="ORF">Taro_052811</name>
</gene>
<proteinExistence type="predicted"/>
<evidence type="ECO:0000256" key="1">
    <source>
        <dbReference type="SAM" id="SignalP"/>
    </source>
</evidence>
<comment type="caution">
    <text evidence="2">The sequence shown here is derived from an EMBL/GenBank/DDBJ whole genome shotgun (WGS) entry which is preliminary data.</text>
</comment>
<reference evidence="2" key="1">
    <citation type="submission" date="2017-07" db="EMBL/GenBank/DDBJ databases">
        <title>Taro Niue Genome Assembly and Annotation.</title>
        <authorList>
            <person name="Atibalentja N."/>
            <person name="Keating K."/>
            <person name="Fields C.J."/>
        </authorList>
    </citation>
    <scope>NUCLEOTIDE SEQUENCE</scope>
    <source>
        <strain evidence="2">Niue_2</strain>
        <tissue evidence="2">Leaf</tissue>
    </source>
</reference>
<dbReference type="EMBL" id="NMUH01009214">
    <property type="protein sequence ID" value="MQM19799.1"/>
    <property type="molecule type" value="Genomic_DNA"/>
</dbReference>
<keyword evidence="3" id="KW-1185">Reference proteome</keyword>
<sequence length="103" mass="10340">MAPRTLLLLGVVMVALLFISFERTPSRISRAAEEKVTSTAATVAVVGGTKDTASRAARAAVVVEASANTDAVAAGLMESATAAAARAAAVAEATSLIYKACES</sequence>
<feature type="non-terminal residue" evidence="2">
    <location>
        <position position="103"/>
    </location>
</feature>
<dbReference type="AlphaFoldDB" id="A0A843XJM2"/>
<keyword evidence="1" id="KW-0732">Signal</keyword>